<dbReference type="GO" id="GO:0000160">
    <property type="term" value="P:phosphorelay signal transduction system"/>
    <property type="evidence" value="ECO:0007669"/>
    <property type="project" value="InterPro"/>
</dbReference>
<dbReference type="PANTHER" id="PTHR44591">
    <property type="entry name" value="STRESS RESPONSE REGULATOR PROTEIN 1"/>
    <property type="match status" value="1"/>
</dbReference>
<feature type="domain" description="Response regulatory" evidence="3">
    <location>
        <begin position="15"/>
        <end position="131"/>
    </location>
</feature>
<proteinExistence type="predicted"/>
<dbReference type="Gene3D" id="3.40.50.2300">
    <property type="match status" value="1"/>
</dbReference>
<dbReference type="InterPro" id="IPR011006">
    <property type="entry name" value="CheY-like_superfamily"/>
</dbReference>
<dbReference type="Pfam" id="PF00072">
    <property type="entry name" value="Response_reg"/>
    <property type="match status" value="1"/>
</dbReference>
<reference evidence="4" key="1">
    <citation type="journal article" date="2013" name="PLoS ONE">
        <title>Metagenomic insights into the carbohydrate-active enzymes carried by the microorganisms adhering to solid digesta in the rumen of cows.</title>
        <authorList>
            <person name="Wang L."/>
            <person name="Hatem A."/>
            <person name="Catalyurek U.V."/>
            <person name="Morrison M."/>
            <person name="Yu Z."/>
        </authorList>
    </citation>
    <scope>NUCLEOTIDE SEQUENCE</scope>
</reference>
<keyword evidence="1 2" id="KW-0597">Phosphoprotein</keyword>
<evidence type="ECO:0000313" key="4">
    <source>
        <dbReference type="EMBL" id="AHF25852.1"/>
    </source>
</evidence>
<dbReference type="InterPro" id="IPR050595">
    <property type="entry name" value="Bact_response_regulator"/>
</dbReference>
<organism evidence="4">
    <name type="scientific">uncultured bacterium Contigcl_1493</name>
    <dbReference type="NCBI Taxonomy" id="1393647"/>
    <lineage>
        <taxon>Bacteria</taxon>
        <taxon>environmental samples</taxon>
    </lineage>
</organism>
<dbReference type="InterPro" id="IPR001789">
    <property type="entry name" value="Sig_transdc_resp-reg_receiver"/>
</dbReference>
<feature type="modified residue" description="4-aspartylphosphate" evidence="2">
    <location>
        <position position="64"/>
    </location>
</feature>
<sequence length="140" mass="15628">MTPFYAQDHDYSKYNVLAVDDIPLNLLLVQKMLSKFNFQFRTAANGQQALDAVAAQKPDLILLDLMMPGIDGFEVIRRLREDPETADVQIVILSALNSNEDVVKGFNVGANDFIMKPIIMEKLLSCVVTQLQLVEAKSAK</sequence>
<dbReference type="AlphaFoldDB" id="W0FSJ5"/>
<dbReference type="SUPFAM" id="SSF52172">
    <property type="entry name" value="CheY-like"/>
    <property type="match status" value="1"/>
</dbReference>
<accession>W0FSJ5</accession>
<dbReference type="EMBL" id="KC246855">
    <property type="protein sequence ID" value="AHF25852.1"/>
    <property type="molecule type" value="Genomic_DNA"/>
</dbReference>
<dbReference type="PROSITE" id="PS50110">
    <property type="entry name" value="RESPONSE_REGULATORY"/>
    <property type="match status" value="1"/>
</dbReference>
<protein>
    <submittedName>
        <fullName evidence="4">Response regulator receiver domain protein</fullName>
    </submittedName>
</protein>
<name>W0FSJ5_9BACT</name>
<dbReference type="PANTHER" id="PTHR44591:SF3">
    <property type="entry name" value="RESPONSE REGULATORY DOMAIN-CONTAINING PROTEIN"/>
    <property type="match status" value="1"/>
</dbReference>
<dbReference type="SMART" id="SM00448">
    <property type="entry name" value="REC"/>
    <property type="match status" value="1"/>
</dbReference>
<evidence type="ECO:0000256" key="2">
    <source>
        <dbReference type="PROSITE-ProRule" id="PRU00169"/>
    </source>
</evidence>
<evidence type="ECO:0000259" key="3">
    <source>
        <dbReference type="PROSITE" id="PS50110"/>
    </source>
</evidence>
<evidence type="ECO:0000256" key="1">
    <source>
        <dbReference type="ARBA" id="ARBA00022553"/>
    </source>
</evidence>